<gene>
    <name evidence="1" type="ORF">GCK72_009382</name>
</gene>
<proteinExistence type="predicted"/>
<name>A0A6A5H089_CAERE</name>
<protein>
    <submittedName>
        <fullName evidence="1">Uncharacterized protein</fullName>
    </submittedName>
</protein>
<dbReference type="Proteomes" id="UP000483820">
    <property type="component" value="Chromosome III"/>
</dbReference>
<sequence>MKDELGARMFSDRMEALLPSVEVHRSDCSVAWFSHVNIERLRLINECSTISSHLNDFLLRDFPHSEIELLNVSWDFWDVLNGSVVGYEAVLHFISPQSSLNQILEHMWIDYLEVSRKNTTRIDTNRTMAHVRVTSFFNWVVVDIDDLVEILRYDFGDFGKLLEIELLLWSDRLEHLMVPRFCWLDLRLAASFLEIALRKHTSITCREHNSLGVKSFELLSPAVIKSWAFAWAHQRPILILLDTLHEEIRNPESEEQVTSTLLFWSSVLAE</sequence>
<dbReference type="EMBL" id="WUAV01000003">
    <property type="protein sequence ID" value="KAF1761128.1"/>
    <property type="molecule type" value="Genomic_DNA"/>
</dbReference>
<evidence type="ECO:0000313" key="2">
    <source>
        <dbReference type="Proteomes" id="UP000483820"/>
    </source>
</evidence>
<dbReference type="KEGG" id="crq:GCK72_009382"/>
<dbReference type="CTD" id="78774886"/>
<reference evidence="1 2" key="1">
    <citation type="submission" date="2019-12" db="EMBL/GenBank/DDBJ databases">
        <title>Chromosome-level assembly of the Caenorhabditis remanei genome.</title>
        <authorList>
            <person name="Teterina A.A."/>
            <person name="Willis J.H."/>
            <person name="Phillips P.C."/>
        </authorList>
    </citation>
    <scope>NUCLEOTIDE SEQUENCE [LARGE SCALE GENOMIC DNA]</scope>
    <source>
        <strain evidence="1 2">PX506</strain>
        <tissue evidence="1">Whole organism</tissue>
    </source>
</reference>
<evidence type="ECO:0000313" key="1">
    <source>
        <dbReference type="EMBL" id="KAF1761128.1"/>
    </source>
</evidence>
<comment type="caution">
    <text evidence="1">The sequence shown here is derived from an EMBL/GenBank/DDBJ whole genome shotgun (WGS) entry which is preliminary data.</text>
</comment>
<organism evidence="1 2">
    <name type="scientific">Caenorhabditis remanei</name>
    <name type="common">Caenorhabditis vulgaris</name>
    <dbReference type="NCBI Taxonomy" id="31234"/>
    <lineage>
        <taxon>Eukaryota</taxon>
        <taxon>Metazoa</taxon>
        <taxon>Ecdysozoa</taxon>
        <taxon>Nematoda</taxon>
        <taxon>Chromadorea</taxon>
        <taxon>Rhabditida</taxon>
        <taxon>Rhabditina</taxon>
        <taxon>Rhabditomorpha</taxon>
        <taxon>Rhabditoidea</taxon>
        <taxon>Rhabditidae</taxon>
        <taxon>Peloderinae</taxon>
        <taxon>Caenorhabditis</taxon>
    </lineage>
</organism>
<dbReference type="RefSeq" id="XP_053586933.1">
    <property type="nucleotide sequence ID" value="XM_053727356.1"/>
</dbReference>
<dbReference type="AlphaFoldDB" id="A0A6A5H089"/>
<accession>A0A6A5H089</accession>
<dbReference type="GeneID" id="78774886"/>